<evidence type="ECO:0000256" key="1">
    <source>
        <dbReference type="SAM" id="MobiDB-lite"/>
    </source>
</evidence>
<sequence>MQLSPQINKNSTNPQSIQNLDTEQKTSFNNEYNNYIQNNDITQSQQLKQQMKYESNSYSQNQSDCLQQQYQNKNDQNQNMQIDIDSNNSDSILNSPNQKSKQNIKKKTQQENSHIFEIKQFLRANARIFLKGEIYNYMDGIKDKLAFEQNLQVVLNLLDKFENQGNVQNQFEIQVKLIQQQKQKNQKIQQTQELKENKDYTQQIQMPQYQGQIHNDNLLKDYNDLEIKYNDS</sequence>
<comment type="caution">
    <text evidence="2">The sequence shown here is derived from an EMBL/GenBank/DDBJ whole genome shotgun (WGS) entry which is preliminary data.</text>
</comment>
<gene>
    <name evidence="2" type="ORF">PPERSA_12309</name>
</gene>
<accession>A0A0V0R9M1</accession>
<name>A0A0V0R9M1_PSEPJ</name>
<keyword evidence="3" id="KW-1185">Reference proteome</keyword>
<proteinExistence type="predicted"/>
<feature type="region of interest" description="Disordered" evidence="1">
    <location>
        <begin position="80"/>
        <end position="108"/>
    </location>
</feature>
<dbReference type="AlphaFoldDB" id="A0A0V0R9M1"/>
<dbReference type="EMBL" id="LDAU01000012">
    <property type="protein sequence ID" value="KRX10981.1"/>
    <property type="molecule type" value="Genomic_DNA"/>
</dbReference>
<dbReference type="Proteomes" id="UP000054937">
    <property type="component" value="Unassembled WGS sequence"/>
</dbReference>
<feature type="compositionally biased region" description="Low complexity" evidence="1">
    <location>
        <begin position="80"/>
        <end position="95"/>
    </location>
</feature>
<organism evidence="2 3">
    <name type="scientific">Pseudocohnilembus persalinus</name>
    <name type="common">Ciliate</name>
    <dbReference type="NCBI Taxonomy" id="266149"/>
    <lineage>
        <taxon>Eukaryota</taxon>
        <taxon>Sar</taxon>
        <taxon>Alveolata</taxon>
        <taxon>Ciliophora</taxon>
        <taxon>Intramacronucleata</taxon>
        <taxon>Oligohymenophorea</taxon>
        <taxon>Scuticociliatia</taxon>
        <taxon>Philasterida</taxon>
        <taxon>Pseudocohnilembidae</taxon>
        <taxon>Pseudocohnilembus</taxon>
    </lineage>
</organism>
<protein>
    <submittedName>
        <fullName evidence="2">Uncharacterized protein</fullName>
    </submittedName>
</protein>
<evidence type="ECO:0000313" key="3">
    <source>
        <dbReference type="Proteomes" id="UP000054937"/>
    </source>
</evidence>
<dbReference type="InParanoid" id="A0A0V0R9M1"/>
<reference evidence="2 3" key="1">
    <citation type="journal article" date="2015" name="Sci. Rep.">
        <title>Genome of the facultative scuticociliatosis pathogen Pseudocohnilembus persalinus provides insight into its virulence through horizontal gene transfer.</title>
        <authorList>
            <person name="Xiong J."/>
            <person name="Wang G."/>
            <person name="Cheng J."/>
            <person name="Tian M."/>
            <person name="Pan X."/>
            <person name="Warren A."/>
            <person name="Jiang C."/>
            <person name="Yuan D."/>
            <person name="Miao W."/>
        </authorList>
    </citation>
    <scope>NUCLEOTIDE SEQUENCE [LARGE SCALE GENOMIC DNA]</scope>
    <source>
        <strain evidence="2">36N120E</strain>
    </source>
</reference>
<evidence type="ECO:0000313" key="2">
    <source>
        <dbReference type="EMBL" id="KRX10981.1"/>
    </source>
</evidence>